<dbReference type="HOGENOM" id="CLU_1854634_0_0_1"/>
<organism evidence="1 2">
    <name type="scientific">Ajellomyces capsulatus (strain H143)</name>
    <name type="common">Darling's disease fungus</name>
    <name type="synonym">Histoplasma capsulatum</name>
    <dbReference type="NCBI Taxonomy" id="544712"/>
    <lineage>
        <taxon>Eukaryota</taxon>
        <taxon>Fungi</taxon>
        <taxon>Dikarya</taxon>
        <taxon>Ascomycota</taxon>
        <taxon>Pezizomycotina</taxon>
        <taxon>Eurotiomycetes</taxon>
        <taxon>Eurotiomycetidae</taxon>
        <taxon>Onygenales</taxon>
        <taxon>Ajellomycetaceae</taxon>
        <taxon>Histoplasma</taxon>
    </lineage>
</organism>
<evidence type="ECO:0000313" key="1">
    <source>
        <dbReference type="EMBL" id="EER43320.1"/>
    </source>
</evidence>
<name>C6HAI7_AJECH</name>
<evidence type="ECO:0000313" key="2">
    <source>
        <dbReference type="Proteomes" id="UP000002624"/>
    </source>
</evidence>
<proteinExistence type="predicted"/>
<dbReference type="AlphaFoldDB" id="C6HAI7"/>
<sequence>MDREHIAFTSQDNAGTSILIAQFREERDMLFGLGRADNKDYRRQQTECVNHTETDLRLLSLPIQAFNRFTKVPMYPVIPPAGRSPATGVLQDKAPECGGLAVCLAASPYLLPSTAQANKRKELLGENRLGHAYAFGLQ</sequence>
<gene>
    <name evidence="1" type="ORF">HCDG_03218</name>
</gene>
<dbReference type="EMBL" id="GG692421">
    <property type="protein sequence ID" value="EER43320.1"/>
    <property type="molecule type" value="Genomic_DNA"/>
</dbReference>
<dbReference type="OrthoDB" id="10513724at2759"/>
<reference evidence="2" key="1">
    <citation type="submission" date="2009-05" db="EMBL/GenBank/DDBJ databases">
        <title>The genome sequence of Ajellomyces capsulatus strain H143.</title>
        <authorList>
            <person name="Champion M."/>
            <person name="Cuomo C.A."/>
            <person name="Ma L.-J."/>
            <person name="Henn M.R."/>
            <person name="Sil A."/>
            <person name="Goldman B."/>
            <person name="Young S.K."/>
            <person name="Kodira C.D."/>
            <person name="Zeng Q."/>
            <person name="Koehrsen M."/>
            <person name="Alvarado L."/>
            <person name="Berlin A.M."/>
            <person name="Borenstein D."/>
            <person name="Chen Z."/>
            <person name="Engels R."/>
            <person name="Freedman E."/>
            <person name="Gellesch M."/>
            <person name="Goldberg J."/>
            <person name="Griggs A."/>
            <person name="Gujja S."/>
            <person name="Heiman D.I."/>
            <person name="Hepburn T.A."/>
            <person name="Howarth C."/>
            <person name="Jen D."/>
            <person name="Larson L."/>
            <person name="Lewis B."/>
            <person name="Mehta T."/>
            <person name="Park D."/>
            <person name="Pearson M."/>
            <person name="Roberts A."/>
            <person name="Saif S."/>
            <person name="Shea T.D."/>
            <person name="Shenoy N."/>
            <person name="Sisk P."/>
            <person name="Stolte C."/>
            <person name="Sykes S."/>
            <person name="Walk T."/>
            <person name="White J."/>
            <person name="Yandava C."/>
            <person name="Klein B."/>
            <person name="McEwen J.G."/>
            <person name="Puccia R."/>
            <person name="Goldman G.H."/>
            <person name="Felipe M.S."/>
            <person name="Nino-Vega G."/>
            <person name="San-Blas G."/>
            <person name="Taylor J.W."/>
            <person name="Mendoza L."/>
            <person name="Galagan J.E."/>
            <person name="Nusbaum C."/>
            <person name="Birren B.W."/>
        </authorList>
    </citation>
    <scope>NUCLEOTIDE SEQUENCE [LARGE SCALE GENOMIC DNA]</scope>
    <source>
        <strain evidence="2">H143</strain>
    </source>
</reference>
<dbReference type="VEuPathDB" id="FungiDB:HCDG_03218"/>
<protein>
    <submittedName>
        <fullName evidence="1">Uncharacterized protein</fullName>
    </submittedName>
</protein>
<dbReference type="Proteomes" id="UP000002624">
    <property type="component" value="Unassembled WGS sequence"/>
</dbReference>
<accession>C6HAI7</accession>